<keyword evidence="1" id="KW-1133">Transmembrane helix</keyword>
<dbReference type="AlphaFoldDB" id="C0BTJ7"/>
<proteinExistence type="predicted"/>
<gene>
    <name evidence="2" type="ORF">BIFPSEUDO_03726</name>
</gene>
<evidence type="ECO:0000256" key="1">
    <source>
        <dbReference type="SAM" id="Phobius"/>
    </source>
</evidence>
<feature type="transmembrane region" description="Helical" evidence="1">
    <location>
        <begin position="12"/>
        <end position="34"/>
    </location>
</feature>
<dbReference type="EMBL" id="ABXX02000003">
    <property type="protein sequence ID" value="EEG70698.1"/>
    <property type="molecule type" value="Genomic_DNA"/>
</dbReference>
<dbReference type="PROSITE" id="PS51257">
    <property type="entry name" value="PROKAR_LIPOPROTEIN"/>
    <property type="match status" value="1"/>
</dbReference>
<accession>C0BTJ7</accession>
<keyword evidence="1" id="KW-0812">Transmembrane</keyword>
<keyword evidence="1" id="KW-0472">Membrane</keyword>
<dbReference type="eggNOG" id="ENOG5031Y5K">
    <property type="taxonomic scope" value="Bacteria"/>
</dbReference>
<name>C0BTJ7_BIFPS</name>
<reference evidence="2 3" key="2">
    <citation type="submission" date="2009-02" db="EMBL/GenBank/DDBJ databases">
        <authorList>
            <person name="Fulton L."/>
            <person name="Clifton S."/>
            <person name="Fulton B."/>
            <person name="Xu J."/>
            <person name="Minx P."/>
            <person name="Pepin K.H."/>
            <person name="Johnson M."/>
            <person name="Bhonagiri V."/>
            <person name="Nash W.E."/>
            <person name="Mardis E.R."/>
            <person name="Wilson R.K."/>
        </authorList>
    </citation>
    <scope>NUCLEOTIDE SEQUENCE [LARGE SCALE GENOMIC DNA]</scope>
    <source>
        <strain evidence="2 3">DSM 20438</strain>
    </source>
</reference>
<sequence length="113" mass="12965">MKADGGETMPWWIWLLLALFMLAMVVSGVVYACLHGYRAFKDVAKLGERTAKRIEAMGKPLPQNNENEAPFFTRPLKDAADRYADAHAGVIERHEAKRSRHAQQWAQWRHCND</sequence>
<dbReference type="Proteomes" id="UP000003875">
    <property type="component" value="Unassembled WGS sequence"/>
</dbReference>
<organism evidence="2 3">
    <name type="scientific">Bifidobacterium pseudocatenulatum DSM 20438 = JCM 1200 = LMG 10505</name>
    <dbReference type="NCBI Taxonomy" id="547043"/>
    <lineage>
        <taxon>Bacteria</taxon>
        <taxon>Bacillati</taxon>
        <taxon>Actinomycetota</taxon>
        <taxon>Actinomycetes</taxon>
        <taxon>Bifidobacteriales</taxon>
        <taxon>Bifidobacteriaceae</taxon>
        <taxon>Bifidobacterium</taxon>
    </lineage>
</organism>
<protein>
    <submittedName>
        <fullName evidence="2">Uncharacterized protein</fullName>
    </submittedName>
</protein>
<evidence type="ECO:0000313" key="2">
    <source>
        <dbReference type="EMBL" id="EEG70698.1"/>
    </source>
</evidence>
<evidence type="ECO:0000313" key="3">
    <source>
        <dbReference type="Proteomes" id="UP000003875"/>
    </source>
</evidence>
<comment type="caution">
    <text evidence="2">The sequence shown here is derived from an EMBL/GenBank/DDBJ whole genome shotgun (WGS) entry which is preliminary data.</text>
</comment>
<reference evidence="2 3" key="1">
    <citation type="submission" date="2009-02" db="EMBL/GenBank/DDBJ databases">
        <title>Draft genome sequence of Bifidobacterium pseudocatenulatum (DSM 20438).</title>
        <authorList>
            <person name="Sudarsanam P."/>
            <person name="Ley R."/>
            <person name="Guruge J."/>
            <person name="Turnbaugh P.J."/>
            <person name="Mahowald M."/>
            <person name="Liep D."/>
            <person name="Gordon J."/>
        </authorList>
    </citation>
    <scope>NUCLEOTIDE SEQUENCE [LARGE SCALE GENOMIC DNA]</scope>
    <source>
        <strain evidence="2 3">DSM 20438</strain>
    </source>
</reference>